<keyword evidence="16 18" id="KW-0472">Membrane</keyword>
<feature type="transmembrane region" description="Helical" evidence="18">
    <location>
        <begin position="60"/>
        <end position="82"/>
    </location>
</feature>
<dbReference type="InterPro" id="IPR003917">
    <property type="entry name" value="NADH_UbQ_OxRdtase_chain2"/>
</dbReference>
<comment type="function">
    <text evidence="18">Core subunit of the mitochondrial membrane respiratory chain NADH dehydrogenase (Complex I) which catalyzes electron transfer from NADH through the respiratory chain, using ubiquinone as an electron acceptor. Essential for the catalytic activity and assembly of complex I.</text>
</comment>
<feature type="transmembrane region" description="Helical" evidence="18">
    <location>
        <begin position="273"/>
        <end position="294"/>
    </location>
</feature>
<evidence type="ECO:0000256" key="4">
    <source>
        <dbReference type="ARBA" id="ARBA00012944"/>
    </source>
</evidence>
<accession>A0A7S6UAU8</accession>
<dbReference type="PANTHER" id="PTHR46552">
    <property type="entry name" value="NADH-UBIQUINONE OXIDOREDUCTASE CHAIN 2"/>
    <property type="match status" value="1"/>
</dbReference>
<comment type="similarity">
    <text evidence="3 18">Belongs to the complex I subunit 2 family.</text>
</comment>
<evidence type="ECO:0000256" key="7">
    <source>
        <dbReference type="ARBA" id="ARBA00022660"/>
    </source>
</evidence>
<evidence type="ECO:0000256" key="1">
    <source>
        <dbReference type="ARBA" id="ARBA00003257"/>
    </source>
</evidence>
<comment type="function">
    <text evidence="1">Core subunit of the mitochondrial membrane respiratory chain NADH dehydrogenase (Complex I) that is believed to belong to the minimal assembly required for catalysis. Complex I functions in the transfer of electrons from NADH to the respiratory chain. The immediate electron acceptor for the enzyme is believed to be ubiquinone.</text>
</comment>
<sequence>MNKLYKLLFFTMLIIGSLITISSYSWLGMWMGLEINLLSIIPLMSSTKNSLQSEAAMKYFITQSIASMILLFSIIVIMANDIMINSLMLPNQMLIMNSAILMKMGAAPFHFWFPEIIEGLSWMNSFILMTWQKIAPMVILMNSMKTTFLITMVIIFSMVISGVMGINQTSIRKILAYSSINHVGWMISSLLVWQSIWFIYISIYSLISLNMALILKTLNIFHLNQLINSMNSNKPLKMIFIMNFLSLGGIPPFIGFLPKWLTINFLISEKMLFLSMIMIIFTLLTIFFYMRITFTTMVIWTQETSKKINFNYKINSIMILNLLTLSSLLLCTILFNFS</sequence>
<evidence type="ECO:0000256" key="11">
    <source>
        <dbReference type="ARBA" id="ARBA00022982"/>
    </source>
</evidence>
<comment type="catalytic activity">
    <reaction evidence="17 18">
        <text>a ubiquinone + NADH + 5 H(+)(in) = a ubiquinol + NAD(+) + 4 H(+)(out)</text>
        <dbReference type="Rhea" id="RHEA:29091"/>
        <dbReference type="Rhea" id="RHEA-COMP:9565"/>
        <dbReference type="Rhea" id="RHEA-COMP:9566"/>
        <dbReference type="ChEBI" id="CHEBI:15378"/>
        <dbReference type="ChEBI" id="CHEBI:16389"/>
        <dbReference type="ChEBI" id="CHEBI:17976"/>
        <dbReference type="ChEBI" id="CHEBI:57540"/>
        <dbReference type="ChEBI" id="CHEBI:57945"/>
        <dbReference type="EC" id="7.1.1.2"/>
    </reaction>
</comment>
<keyword evidence="7 18" id="KW-0679">Respiratory chain</keyword>
<feature type="transmembrane region" description="Helical" evidence="18">
    <location>
        <begin position="314"/>
        <end position="335"/>
    </location>
</feature>
<keyword evidence="11 18" id="KW-0249">Electron transport</keyword>
<dbReference type="InterPro" id="IPR050175">
    <property type="entry name" value="Complex_I_Subunit_2"/>
</dbReference>
<dbReference type="EC" id="7.1.1.2" evidence="4 18"/>
<keyword evidence="8 18" id="KW-0812">Transmembrane</keyword>
<evidence type="ECO:0000256" key="16">
    <source>
        <dbReference type="ARBA" id="ARBA00023136"/>
    </source>
</evidence>
<feature type="transmembrane region" description="Helical" evidence="18">
    <location>
        <begin position="7"/>
        <end position="27"/>
    </location>
</feature>
<evidence type="ECO:0000256" key="5">
    <source>
        <dbReference type="ARBA" id="ARBA00021008"/>
    </source>
</evidence>
<evidence type="ECO:0000256" key="14">
    <source>
        <dbReference type="ARBA" id="ARBA00023075"/>
    </source>
</evidence>
<feature type="transmembrane region" description="Helical" evidence="18">
    <location>
        <begin position="174"/>
        <end position="193"/>
    </location>
</feature>
<keyword evidence="15 18" id="KW-0496">Mitochondrion</keyword>
<evidence type="ECO:0000256" key="12">
    <source>
        <dbReference type="ARBA" id="ARBA00022989"/>
    </source>
</evidence>
<evidence type="ECO:0000259" key="19">
    <source>
        <dbReference type="Pfam" id="PF00361"/>
    </source>
</evidence>
<dbReference type="PRINTS" id="PR01436">
    <property type="entry name" value="NADHDHGNASE2"/>
</dbReference>
<keyword evidence="13 18" id="KW-0520">NAD</keyword>
<organism evidence="20">
    <name type="scientific">Dermestes lardarius</name>
    <name type="common">Larder beetle</name>
    <name type="synonym">Bacon beetle</name>
    <dbReference type="NCBI Taxonomy" id="219542"/>
    <lineage>
        <taxon>Eukaryota</taxon>
        <taxon>Metazoa</taxon>
        <taxon>Ecdysozoa</taxon>
        <taxon>Arthropoda</taxon>
        <taxon>Hexapoda</taxon>
        <taxon>Insecta</taxon>
        <taxon>Pterygota</taxon>
        <taxon>Neoptera</taxon>
        <taxon>Endopterygota</taxon>
        <taxon>Coleoptera</taxon>
        <taxon>Polyphaga</taxon>
        <taxon>Bostrichiformia</taxon>
        <taxon>Dermestidae</taxon>
        <taxon>Dermestinae</taxon>
        <taxon>Dermestes</taxon>
    </lineage>
</organism>
<reference evidence="20" key="1">
    <citation type="journal article" date="2020" name="Genomics">
        <title>Comparative mitochondrial genomics of five Dermestid beetles (Coleoptera: Dermestidae) and its implications for phylogeny.</title>
        <authorList>
            <person name="Zeng L."/>
            <person name="Pang Y."/>
            <person name="Feng S."/>
            <person name="Wang Y."/>
            <person name="Stejskal V."/>
            <person name="Aulicky R."/>
            <person name="Zhang S."/>
            <person name="Li Z."/>
        </authorList>
    </citation>
    <scope>NUCLEOTIDE SEQUENCE</scope>
</reference>
<evidence type="ECO:0000256" key="3">
    <source>
        <dbReference type="ARBA" id="ARBA00007012"/>
    </source>
</evidence>
<feature type="transmembrane region" description="Helical" evidence="18">
    <location>
        <begin position="239"/>
        <end position="261"/>
    </location>
</feature>
<evidence type="ECO:0000256" key="6">
    <source>
        <dbReference type="ARBA" id="ARBA00022448"/>
    </source>
</evidence>
<dbReference type="PANTHER" id="PTHR46552:SF1">
    <property type="entry name" value="NADH-UBIQUINONE OXIDOREDUCTASE CHAIN 2"/>
    <property type="match status" value="1"/>
</dbReference>
<keyword evidence="9 18" id="KW-0999">Mitochondrion inner membrane</keyword>
<evidence type="ECO:0000256" key="10">
    <source>
        <dbReference type="ARBA" id="ARBA00022967"/>
    </source>
</evidence>
<dbReference type="Pfam" id="PF00361">
    <property type="entry name" value="Proton_antipo_M"/>
    <property type="match status" value="1"/>
</dbReference>
<feature type="transmembrane region" description="Helical" evidence="18">
    <location>
        <begin position="199"/>
        <end position="218"/>
    </location>
</feature>
<keyword evidence="12 18" id="KW-1133">Transmembrane helix</keyword>
<feature type="transmembrane region" description="Helical" evidence="18">
    <location>
        <begin position="147"/>
        <end position="167"/>
    </location>
</feature>
<dbReference type="AlphaFoldDB" id="A0A7S6UAU8"/>
<evidence type="ECO:0000256" key="15">
    <source>
        <dbReference type="ARBA" id="ARBA00023128"/>
    </source>
</evidence>
<comment type="subcellular location">
    <subcellularLocation>
        <location evidence="2 18">Mitochondrion inner membrane</location>
        <topology evidence="2 18">Multi-pass membrane protein</topology>
    </subcellularLocation>
</comment>
<dbReference type="GO" id="GO:0006120">
    <property type="term" value="P:mitochondrial electron transport, NADH to ubiquinone"/>
    <property type="evidence" value="ECO:0007669"/>
    <property type="project" value="InterPro"/>
</dbReference>
<dbReference type="EMBL" id="MT113336">
    <property type="protein sequence ID" value="QOW08031.1"/>
    <property type="molecule type" value="Genomic_DNA"/>
</dbReference>
<gene>
    <name evidence="20" type="primary">nad2</name>
</gene>
<protein>
    <recommendedName>
        <fullName evidence="5 18">NADH-ubiquinone oxidoreductase chain 2</fullName>
        <ecNumber evidence="4 18">7.1.1.2</ecNumber>
    </recommendedName>
</protein>
<name>A0A7S6UAU8_DERLA</name>
<keyword evidence="14 18" id="KW-0830">Ubiquinone</keyword>
<keyword evidence="6" id="KW-0813">Transport</keyword>
<evidence type="ECO:0000256" key="17">
    <source>
        <dbReference type="ARBA" id="ARBA00049551"/>
    </source>
</evidence>
<evidence type="ECO:0000313" key="20">
    <source>
        <dbReference type="EMBL" id="QOW08031.1"/>
    </source>
</evidence>
<proteinExistence type="inferred from homology"/>
<evidence type="ECO:0000256" key="9">
    <source>
        <dbReference type="ARBA" id="ARBA00022792"/>
    </source>
</evidence>
<keyword evidence="10 18" id="KW-1278">Translocase</keyword>
<dbReference type="GO" id="GO:0008137">
    <property type="term" value="F:NADH dehydrogenase (ubiquinone) activity"/>
    <property type="evidence" value="ECO:0007669"/>
    <property type="project" value="UniProtKB-EC"/>
</dbReference>
<evidence type="ECO:0000256" key="13">
    <source>
        <dbReference type="ARBA" id="ARBA00023027"/>
    </source>
</evidence>
<feature type="domain" description="NADH:quinone oxidoreductase/Mrp antiporter transmembrane" evidence="19">
    <location>
        <begin position="23"/>
        <end position="285"/>
    </location>
</feature>
<evidence type="ECO:0000256" key="2">
    <source>
        <dbReference type="ARBA" id="ARBA00004448"/>
    </source>
</evidence>
<evidence type="ECO:0000256" key="8">
    <source>
        <dbReference type="ARBA" id="ARBA00022692"/>
    </source>
</evidence>
<evidence type="ECO:0000256" key="18">
    <source>
        <dbReference type="RuleBase" id="RU003403"/>
    </source>
</evidence>
<dbReference type="GO" id="GO:0005743">
    <property type="term" value="C:mitochondrial inner membrane"/>
    <property type="evidence" value="ECO:0007669"/>
    <property type="project" value="UniProtKB-SubCell"/>
</dbReference>
<dbReference type="InterPro" id="IPR001750">
    <property type="entry name" value="ND/Mrp_TM"/>
</dbReference>
<geneLocation type="mitochondrion" evidence="20"/>